<keyword evidence="1" id="KW-1185">Reference proteome</keyword>
<name>A0A915KC66_ROMCU</name>
<dbReference type="WBParaSite" id="nRc.2.0.1.t36302-RA">
    <property type="protein sequence ID" value="nRc.2.0.1.t36302-RA"/>
    <property type="gene ID" value="nRc.2.0.1.g36302"/>
</dbReference>
<dbReference type="Proteomes" id="UP000887565">
    <property type="component" value="Unplaced"/>
</dbReference>
<evidence type="ECO:0000313" key="1">
    <source>
        <dbReference type="Proteomes" id="UP000887565"/>
    </source>
</evidence>
<evidence type="ECO:0000313" key="2">
    <source>
        <dbReference type="WBParaSite" id="nRc.2.0.1.t36302-RA"/>
    </source>
</evidence>
<sequence>MDIKQGFGFNRMIAPLLSSIVTINYKKSPRTTLESHGWTTVGKYNSKCEKPSQFWIEHFNKIGFMQEFKYISILLARNKPTYLSHYHQPVIKTKEKGYENLISIFDRFPIVLLANFGPLCRQRSIVFCKVCRKQIHAPSNW</sequence>
<accession>A0A915KC66</accession>
<organism evidence="1 2">
    <name type="scientific">Romanomermis culicivorax</name>
    <name type="common">Nematode worm</name>
    <dbReference type="NCBI Taxonomy" id="13658"/>
    <lineage>
        <taxon>Eukaryota</taxon>
        <taxon>Metazoa</taxon>
        <taxon>Ecdysozoa</taxon>
        <taxon>Nematoda</taxon>
        <taxon>Enoplea</taxon>
        <taxon>Dorylaimia</taxon>
        <taxon>Mermithida</taxon>
        <taxon>Mermithoidea</taxon>
        <taxon>Mermithidae</taxon>
        <taxon>Romanomermis</taxon>
    </lineage>
</organism>
<dbReference type="AlphaFoldDB" id="A0A915KC66"/>
<protein>
    <submittedName>
        <fullName evidence="2">Uncharacterized protein</fullName>
    </submittedName>
</protein>
<proteinExistence type="predicted"/>
<reference evidence="2" key="1">
    <citation type="submission" date="2022-11" db="UniProtKB">
        <authorList>
            <consortium name="WormBaseParasite"/>
        </authorList>
    </citation>
    <scope>IDENTIFICATION</scope>
</reference>